<dbReference type="EMBL" id="JALNTZ010000008">
    <property type="protein sequence ID" value="KAJ3643963.1"/>
    <property type="molecule type" value="Genomic_DNA"/>
</dbReference>
<dbReference type="Pfam" id="PF03351">
    <property type="entry name" value="DOMON"/>
    <property type="match status" value="1"/>
</dbReference>
<feature type="domain" description="DM13" evidence="4">
    <location>
        <begin position="22"/>
        <end position="133"/>
    </location>
</feature>
<dbReference type="InterPro" id="IPR005018">
    <property type="entry name" value="DOMON_domain"/>
</dbReference>
<dbReference type="CDD" id="cd09631">
    <property type="entry name" value="DOMON_DOH"/>
    <property type="match status" value="1"/>
</dbReference>
<reference evidence="5" key="1">
    <citation type="journal article" date="2023" name="G3 (Bethesda)">
        <title>Whole genome assemblies of Zophobas morio and Tenebrio molitor.</title>
        <authorList>
            <person name="Kaur S."/>
            <person name="Stinson S.A."/>
            <person name="diCenzo G.C."/>
        </authorList>
    </citation>
    <scope>NUCLEOTIDE SEQUENCE</scope>
    <source>
        <strain evidence="5">QUZm001</strain>
    </source>
</reference>
<evidence type="ECO:0000259" key="4">
    <source>
        <dbReference type="PROSITE" id="PS51549"/>
    </source>
</evidence>
<feature type="domain" description="DOMON" evidence="3">
    <location>
        <begin position="276"/>
        <end position="409"/>
    </location>
</feature>
<gene>
    <name evidence="5" type="ORF">Zmor_026643</name>
</gene>
<dbReference type="PROSITE" id="PS51549">
    <property type="entry name" value="DM13"/>
    <property type="match status" value="2"/>
</dbReference>
<evidence type="ECO:0000256" key="2">
    <source>
        <dbReference type="SAM" id="SignalP"/>
    </source>
</evidence>
<protein>
    <recommendedName>
        <fullName evidence="7">Protein Skeletor</fullName>
    </recommendedName>
</protein>
<dbReference type="PANTHER" id="PTHR24036">
    <property type="entry name" value="SKELETOR-RELATED"/>
    <property type="match status" value="1"/>
</dbReference>
<dbReference type="SMART" id="SM00664">
    <property type="entry name" value="DoH"/>
    <property type="match status" value="1"/>
</dbReference>
<name>A0AA38HU70_9CUCU</name>
<proteinExistence type="predicted"/>
<evidence type="ECO:0000256" key="1">
    <source>
        <dbReference type="ARBA" id="ARBA00022737"/>
    </source>
</evidence>
<dbReference type="AlphaFoldDB" id="A0AA38HU70"/>
<keyword evidence="1" id="KW-0677">Repeat</keyword>
<comment type="caution">
    <text evidence="5">The sequence shown here is derived from an EMBL/GenBank/DDBJ whole genome shotgun (WGS) entry which is preliminary data.</text>
</comment>
<dbReference type="InterPro" id="IPR019545">
    <property type="entry name" value="DM13_domain"/>
</dbReference>
<dbReference type="Pfam" id="PF10517">
    <property type="entry name" value="DM13"/>
    <property type="match status" value="2"/>
</dbReference>
<keyword evidence="6" id="KW-1185">Reference proteome</keyword>
<dbReference type="SMART" id="SM00686">
    <property type="entry name" value="DM13"/>
    <property type="match status" value="2"/>
</dbReference>
<evidence type="ECO:0000313" key="5">
    <source>
        <dbReference type="EMBL" id="KAJ3643963.1"/>
    </source>
</evidence>
<feature type="chain" id="PRO_5041417597" description="Protein Skeletor" evidence="2">
    <location>
        <begin position="17"/>
        <end position="676"/>
    </location>
</feature>
<dbReference type="PANTHER" id="PTHR24036:SF16">
    <property type="entry name" value="KNICKKOPF"/>
    <property type="match status" value="1"/>
</dbReference>
<organism evidence="5 6">
    <name type="scientific">Zophobas morio</name>
    <dbReference type="NCBI Taxonomy" id="2755281"/>
    <lineage>
        <taxon>Eukaryota</taxon>
        <taxon>Metazoa</taxon>
        <taxon>Ecdysozoa</taxon>
        <taxon>Arthropoda</taxon>
        <taxon>Hexapoda</taxon>
        <taxon>Insecta</taxon>
        <taxon>Pterygota</taxon>
        <taxon>Neoptera</taxon>
        <taxon>Endopterygota</taxon>
        <taxon>Coleoptera</taxon>
        <taxon>Polyphaga</taxon>
        <taxon>Cucujiformia</taxon>
        <taxon>Tenebrionidae</taxon>
        <taxon>Zophobas</taxon>
    </lineage>
</organism>
<feature type="domain" description="DM13" evidence="4">
    <location>
        <begin position="142"/>
        <end position="249"/>
    </location>
</feature>
<evidence type="ECO:0000313" key="6">
    <source>
        <dbReference type="Proteomes" id="UP001168821"/>
    </source>
</evidence>
<feature type="signal peptide" evidence="2">
    <location>
        <begin position="1"/>
        <end position="16"/>
    </location>
</feature>
<dbReference type="Proteomes" id="UP001168821">
    <property type="component" value="Unassembled WGS sequence"/>
</dbReference>
<accession>A0AA38HU70</accession>
<evidence type="ECO:0000259" key="3">
    <source>
        <dbReference type="PROSITE" id="PS50836"/>
    </source>
</evidence>
<evidence type="ECO:0008006" key="7">
    <source>
        <dbReference type="Google" id="ProtNLM"/>
    </source>
</evidence>
<dbReference type="InterPro" id="IPR052126">
    <property type="entry name" value="Spindle_Org/Thrombomodulin"/>
</dbReference>
<dbReference type="PROSITE" id="PS50836">
    <property type="entry name" value="DOMON"/>
    <property type="match status" value="1"/>
</dbReference>
<dbReference type="InterPro" id="IPR045266">
    <property type="entry name" value="DOH_DOMON"/>
</dbReference>
<keyword evidence="2" id="KW-0732">Signal</keyword>
<sequence length="676" mass="76195">MLIVVLVAVLVGSASCQEDDEGPYKGKHIGKLNSYHHEVHGEIYAVDEYTLLLTAFGYDGNGADTFFWAGASNRPGPQGFIVPDEYGKTNVLGRYLQKDFTLTLPDNKKITDIKWFAIYDLLSQNTFGDIYIPEEFEPPTVQKIPQLAGKSHSVSSGAIEIIDAKRLKLNEFQYDGKAKRAHFWVGVGAQPVSKGHKVPDEYGYLDHLREYKRETITLELPGDLSIFNIDWFSIFDLETNQNLGSIIIPDGLNVPPSLVKVFPHKHHLPNCLQLHKDFQVSWEIFGHQMTIQLAGQVDEDEYMAFGLSGSTEKSQMVGSDVTIAYLDGYRGFASDYNITALTPCVKVLGQYKGVCKDELVGGQDSNQMHTATRENGINIITYRRSLISADSGDQVFPTEGSAYIIWALGRLDHNNEPTFHDIYPKSNISVEFNPKEPTSNCFSFTRSDTQLREPWSKGQIYDKTIRTFKAYLGPSGGKRGYQGTTGQTSTALAWYINGLLAPELWLRRGLTYAFRVYGGNNPHSAEFYHPMIITDDRHGGFDRLSDEAQSKIRVLAGVEYSRRGRPRPIAAGPLCLAKHKDMMDRRLDDDFPSFRKFNRSLVTTCEEGDPGILEFTPNTSWPDTVYYNSFTQPNMGWKIHVIDSFSLRGSGDENLKFNYFLLVLAVFVKQFTRLFI</sequence>